<organism evidence="1 2">
    <name type="scientific">Teladorsagia circumcincta</name>
    <name type="common">Brown stomach worm</name>
    <name type="synonym">Ostertagia circumcincta</name>
    <dbReference type="NCBI Taxonomy" id="45464"/>
    <lineage>
        <taxon>Eukaryota</taxon>
        <taxon>Metazoa</taxon>
        <taxon>Ecdysozoa</taxon>
        <taxon>Nematoda</taxon>
        <taxon>Chromadorea</taxon>
        <taxon>Rhabditida</taxon>
        <taxon>Rhabditina</taxon>
        <taxon>Rhabditomorpha</taxon>
        <taxon>Strongyloidea</taxon>
        <taxon>Trichostrongylidae</taxon>
        <taxon>Teladorsagia</taxon>
    </lineage>
</organism>
<proteinExistence type="predicted"/>
<reference evidence="1 2" key="1">
    <citation type="submission" date="2015-09" db="EMBL/GenBank/DDBJ databases">
        <title>Draft genome of the parasitic nematode Teladorsagia circumcincta isolate WARC Sus (inbred).</title>
        <authorList>
            <person name="Mitreva M."/>
        </authorList>
    </citation>
    <scope>NUCLEOTIDE SEQUENCE [LARGE SCALE GENOMIC DNA]</scope>
    <source>
        <strain evidence="1 2">S</strain>
    </source>
</reference>
<accession>A0A2G9TVU7</accession>
<gene>
    <name evidence="1" type="ORF">TELCIR_16923</name>
</gene>
<sequence length="63" mass="7455">MGERRALDGFWPEWYWSLLEFGVKLKRHAPYFGLTIVMPTLKFDTFLRLNIQSCEKDDAAMLT</sequence>
<protein>
    <submittedName>
        <fullName evidence="1">Uncharacterized protein</fullName>
    </submittedName>
</protein>
<evidence type="ECO:0000313" key="2">
    <source>
        <dbReference type="Proteomes" id="UP000230423"/>
    </source>
</evidence>
<name>A0A2G9TVU7_TELCI</name>
<dbReference type="EMBL" id="KZ353399">
    <property type="protein sequence ID" value="PIO61552.1"/>
    <property type="molecule type" value="Genomic_DNA"/>
</dbReference>
<dbReference type="AlphaFoldDB" id="A0A2G9TVU7"/>
<keyword evidence="2" id="KW-1185">Reference proteome</keyword>
<dbReference type="Proteomes" id="UP000230423">
    <property type="component" value="Unassembled WGS sequence"/>
</dbReference>
<evidence type="ECO:0000313" key="1">
    <source>
        <dbReference type="EMBL" id="PIO61552.1"/>
    </source>
</evidence>